<dbReference type="Proteomes" id="UP000183315">
    <property type="component" value="Unassembled WGS sequence"/>
</dbReference>
<dbReference type="InterPro" id="IPR029032">
    <property type="entry name" value="AhpD-like"/>
</dbReference>
<evidence type="ECO:0000313" key="3">
    <source>
        <dbReference type="Proteomes" id="UP000183315"/>
    </source>
</evidence>
<dbReference type="GO" id="GO:0051920">
    <property type="term" value="F:peroxiredoxin activity"/>
    <property type="evidence" value="ECO:0007669"/>
    <property type="project" value="InterPro"/>
</dbReference>
<dbReference type="STRING" id="1043493.SAMN05421637_2151"/>
<keyword evidence="2" id="KW-0575">Peroxidase</keyword>
<accession>A0A1H6ZV66</accession>
<organism evidence="2 3">
    <name type="scientific">Demequina mangrovi</name>
    <dbReference type="NCBI Taxonomy" id="1043493"/>
    <lineage>
        <taxon>Bacteria</taxon>
        <taxon>Bacillati</taxon>
        <taxon>Actinomycetota</taxon>
        <taxon>Actinomycetes</taxon>
        <taxon>Micrococcales</taxon>
        <taxon>Demequinaceae</taxon>
        <taxon>Demequina</taxon>
    </lineage>
</organism>
<name>A0A1H6ZV66_9MICO</name>
<keyword evidence="3" id="KW-1185">Reference proteome</keyword>
<gene>
    <name evidence="2" type="ORF">SAMN05421637_2151</name>
</gene>
<dbReference type="Gene3D" id="1.20.1290.10">
    <property type="entry name" value="AhpD-like"/>
    <property type="match status" value="1"/>
</dbReference>
<reference evidence="3" key="1">
    <citation type="submission" date="2016-10" db="EMBL/GenBank/DDBJ databases">
        <authorList>
            <person name="Varghese N."/>
        </authorList>
    </citation>
    <scope>NUCLEOTIDE SEQUENCE [LARGE SCALE GENOMIC DNA]</scope>
    <source>
        <strain evidence="3">DSM 24868</strain>
    </source>
</reference>
<dbReference type="OrthoDB" id="9801997at2"/>
<feature type="domain" description="Carboxymuconolactone decarboxylase-like" evidence="1">
    <location>
        <begin position="9"/>
        <end position="73"/>
    </location>
</feature>
<evidence type="ECO:0000259" key="1">
    <source>
        <dbReference type="Pfam" id="PF02627"/>
    </source>
</evidence>
<dbReference type="Pfam" id="PF02627">
    <property type="entry name" value="CMD"/>
    <property type="match status" value="1"/>
</dbReference>
<protein>
    <submittedName>
        <fullName evidence="2">Alkylhydroperoxidase AhpD family core domain-containing protein</fullName>
    </submittedName>
</protein>
<dbReference type="InterPro" id="IPR003779">
    <property type="entry name" value="CMD-like"/>
</dbReference>
<dbReference type="PANTHER" id="PTHR34846:SF10">
    <property type="entry name" value="CYTOPLASMIC PROTEIN"/>
    <property type="match status" value="1"/>
</dbReference>
<dbReference type="AlphaFoldDB" id="A0A1H6ZV66"/>
<evidence type="ECO:0000313" key="2">
    <source>
        <dbReference type="EMBL" id="SEJ52695.1"/>
    </source>
</evidence>
<sequence length="137" mass="15002">MDARVQASFLKALERLDAEIGDALEPRLRDMIRLRVSHLNGCHGSIRMHSEALAQQGARHDLISALARPARQMREGLVADGDAAALRFAEVLTDAPRGLEAEAREHVGAWFNASQIGAIVEVVAITNAWNRVLRGMD</sequence>
<dbReference type="EMBL" id="FNZI01000004">
    <property type="protein sequence ID" value="SEJ52695.1"/>
    <property type="molecule type" value="Genomic_DNA"/>
</dbReference>
<dbReference type="RefSeq" id="WP_042216103.1">
    <property type="nucleotide sequence ID" value="NZ_BBLU01000015.1"/>
</dbReference>
<keyword evidence="2" id="KW-0560">Oxidoreductase</keyword>
<dbReference type="PANTHER" id="PTHR34846">
    <property type="entry name" value="4-CARBOXYMUCONOLACTONE DECARBOXYLASE FAMILY PROTEIN (AFU_ORTHOLOGUE AFUA_6G11590)"/>
    <property type="match status" value="1"/>
</dbReference>
<dbReference type="SUPFAM" id="SSF69118">
    <property type="entry name" value="AhpD-like"/>
    <property type="match status" value="1"/>
</dbReference>
<proteinExistence type="predicted"/>